<accession>A0A2T6ZP23</accession>
<dbReference type="Proteomes" id="UP000244722">
    <property type="component" value="Unassembled WGS sequence"/>
</dbReference>
<dbReference type="InterPro" id="IPR036770">
    <property type="entry name" value="Ankyrin_rpt-contain_sf"/>
</dbReference>
<dbReference type="AlphaFoldDB" id="A0A2T6ZP23"/>
<proteinExistence type="predicted"/>
<evidence type="ECO:0000313" key="3">
    <source>
        <dbReference type="Proteomes" id="UP000244722"/>
    </source>
</evidence>
<keyword evidence="3" id="KW-1185">Reference proteome</keyword>
<evidence type="ECO:0000313" key="2">
    <source>
        <dbReference type="EMBL" id="PUU77232.1"/>
    </source>
</evidence>
<dbReference type="PROSITE" id="PS50088">
    <property type="entry name" value="ANK_REPEAT"/>
    <property type="match status" value="1"/>
</dbReference>
<feature type="repeat" description="ANK" evidence="1">
    <location>
        <begin position="124"/>
        <end position="156"/>
    </location>
</feature>
<name>A0A2T6ZP23_TUBBO</name>
<protein>
    <submittedName>
        <fullName evidence="2">Uncharacterized protein</fullName>
    </submittedName>
</protein>
<reference evidence="2 3" key="1">
    <citation type="submission" date="2017-04" db="EMBL/GenBank/DDBJ databases">
        <title>Draft genome sequence of Tuber borchii Vittad., a whitish edible truffle.</title>
        <authorList>
            <consortium name="DOE Joint Genome Institute"/>
            <person name="Murat C."/>
            <person name="Kuo A."/>
            <person name="Barry K.W."/>
            <person name="Clum A."/>
            <person name="Dockter R.B."/>
            <person name="Fauchery L."/>
            <person name="Iotti M."/>
            <person name="Kohler A."/>
            <person name="Labutti K."/>
            <person name="Lindquist E.A."/>
            <person name="Lipzen A."/>
            <person name="Ohm R.A."/>
            <person name="Wang M."/>
            <person name="Grigoriev I.V."/>
            <person name="Zambonelli A."/>
            <person name="Martin F.M."/>
        </authorList>
    </citation>
    <scope>NUCLEOTIDE SEQUENCE [LARGE SCALE GENOMIC DNA]</scope>
    <source>
        <strain evidence="2 3">Tbo3840</strain>
    </source>
</reference>
<dbReference type="SMART" id="SM00248">
    <property type="entry name" value="ANK"/>
    <property type="match status" value="1"/>
</dbReference>
<dbReference type="Pfam" id="PF00023">
    <property type="entry name" value="Ank"/>
    <property type="match status" value="1"/>
</dbReference>
<dbReference type="Gene3D" id="1.25.40.20">
    <property type="entry name" value="Ankyrin repeat-containing domain"/>
    <property type="match status" value="1"/>
</dbReference>
<dbReference type="STRING" id="42251.A0A2T6ZP23"/>
<gene>
    <name evidence="2" type="ORF">B9Z19DRAFT_1086627</name>
</gene>
<dbReference type="EMBL" id="NESQ01000158">
    <property type="protein sequence ID" value="PUU77232.1"/>
    <property type="molecule type" value="Genomic_DNA"/>
</dbReference>
<sequence length="194" mass="21417">MYQFFQISDDIRKPWIALCGDPRMEILAGDQAEVHIAACLGLGPLVQLAIKCAQPEVNIFQQLLTAGRGKTQIMDCIPISQCTPSLLIDLDKNATTSSKLDTRESTFLRFRPFNQKGFNKKNRSGDTPLHLAFQLDDMDMVELLLKEGADPTIENNAGLTASELGAKLGRKYILEETGEGTVVVVPVEGPERRL</sequence>
<organism evidence="2 3">
    <name type="scientific">Tuber borchii</name>
    <name type="common">White truffle</name>
    <dbReference type="NCBI Taxonomy" id="42251"/>
    <lineage>
        <taxon>Eukaryota</taxon>
        <taxon>Fungi</taxon>
        <taxon>Dikarya</taxon>
        <taxon>Ascomycota</taxon>
        <taxon>Pezizomycotina</taxon>
        <taxon>Pezizomycetes</taxon>
        <taxon>Pezizales</taxon>
        <taxon>Tuberaceae</taxon>
        <taxon>Tuber</taxon>
    </lineage>
</organism>
<dbReference type="SUPFAM" id="SSF48403">
    <property type="entry name" value="Ankyrin repeat"/>
    <property type="match status" value="1"/>
</dbReference>
<dbReference type="PROSITE" id="PS50297">
    <property type="entry name" value="ANK_REP_REGION"/>
    <property type="match status" value="1"/>
</dbReference>
<dbReference type="OrthoDB" id="4938465at2759"/>
<dbReference type="InterPro" id="IPR002110">
    <property type="entry name" value="Ankyrin_rpt"/>
</dbReference>
<keyword evidence="1" id="KW-0040">ANK repeat</keyword>
<comment type="caution">
    <text evidence="2">The sequence shown here is derived from an EMBL/GenBank/DDBJ whole genome shotgun (WGS) entry which is preliminary data.</text>
</comment>
<evidence type="ECO:0000256" key="1">
    <source>
        <dbReference type="PROSITE-ProRule" id="PRU00023"/>
    </source>
</evidence>